<reference evidence="2" key="1">
    <citation type="submission" date="2022-08" db="EMBL/GenBank/DDBJ databases">
        <authorList>
            <consortium name="DOE Joint Genome Institute"/>
            <person name="Min B."/>
            <person name="Riley R."/>
            <person name="Sierra-Patev S."/>
            <person name="Naranjo-Ortiz M."/>
            <person name="Looney B."/>
            <person name="Konkel Z."/>
            <person name="Slot J.C."/>
            <person name="Sakamoto Y."/>
            <person name="Steenwyk J.L."/>
            <person name="Rokas A."/>
            <person name="Carro J."/>
            <person name="Camarero S."/>
            <person name="Ferreira P."/>
            <person name="Molpeceres G."/>
            <person name="Ruiz-Duenas F.J."/>
            <person name="Serrano A."/>
            <person name="Henrissat B."/>
            <person name="Drula E."/>
            <person name="Hughes K.W."/>
            <person name="Mata J.L."/>
            <person name="Ishikawa N.K."/>
            <person name="Vargas-Isla R."/>
            <person name="Ushijima S."/>
            <person name="Smith C.A."/>
            <person name="Ahrendt S."/>
            <person name="Andreopoulos W."/>
            <person name="He G."/>
            <person name="Labutti K."/>
            <person name="Lipzen A."/>
            <person name="Ng V."/>
            <person name="Sandor L."/>
            <person name="Barry K."/>
            <person name="Martinez A.T."/>
            <person name="Xiao Y."/>
            <person name="Gibbons J.G."/>
            <person name="Terashima K."/>
            <person name="Hibbett D.S."/>
            <person name="Grigoriev I.V."/>
        </authorList>
    </citation>
    <scope>NUCLEOTIDE SEQUENCE</scope>
    <source>
        <strain evidence="2">TFB10827</strain>
    </source>
</reference>
<evidence type="ECO:0000256" key="1">
    <source>
        <dbReference type="SAM" id="MobiDB-lite"/>
    </source>
</evidence>
<name>A0ABQ8QM05_9AGAR</name>
<dbReference type="EMBL" id="MU790537">
    <property type="protein sequence ID" value="KAJ3999554.1"/>
    <property type="molecule type" value="Genomic_DNA"/>
</dbReference>
<organism evidence="2 3">
    <name type="scientific">Lentinula boryana</name>
    <dbReference type="NCBI Taxonomy" id="40481"/>
    <lineage>
        <taxon>Eukaryota</taxon>
        <taxon>Fungi</taxon>
        <taxon>Dikarya</taxon>
        <taxon>Basidiomycota</taxon>
        <taxon>Agaricomycotina</taxon>
        <taxon>Agaricomycetes</taxon>
        <taxon>Agaricomycetidae</taxon>
        <taxon>Agaricales</taxon>
        <taxon>Marasmiineae</taxon>
        <taxon>Omphalotaceae</taxon>
        <taxon>Lentinula</taxon>
    </lineage>
</organism>
<evidence type="ECO:0000313" key="2">
    <source>
        <dbReference type="EMBL" id="KAJ3999554.1"/>
    </source>
</evidence>
<gene>
    <name evidence="2" type="ORF">F5050DRAFT_1804975</name>
</gene>
<feature type="compositionally biased region" description="Polar residues" evidence="1">
    <location>
        <begin position="153"/>
        <end position="182"/>
    </location>
</feature>
<protein>
    <submittedName>
        <fullName evidence="2">Uncharacterized protein</fullName>
    </submittedName>
</protein>
<keyword evidence="3" id="KW-1185">Reference proteome</keyword>
<feature type="region of interest" description="Disordered" evidence="1">
    <location>
        <begin position="1"/>
        <end position="72"/>
    </location>
</feature>
<feature type="compositionally biased region" description="Low complexity" evidence="1">
    <location>
        <begin position="28"/>
        <end position="39"/>
    </location>
</feature>
<proteinExistence type="predicted"/>
<feature type="compositionally biased region" description="Polar residues" evidence="1">
    <location>
        <begin position="1"/>
        <end position="13"/>
    </location>
</feature>
<feature type="compositionally biased region" description="Low complexity" evidence="1">
    <location>
        <begin position="200"/>
        <end position="210"/>
    </location>
</feature>
<sequence length="284" mass="30797">MSATRTIPAQTQNHEVDDLISHLPVHTSPPSTLTNTPSSASRPSQGHRAPPSSTNKTVYEKPPRNTGLPVKSRSVSANIPIELYPHRTISPEPHQLNVGSEAGSHELTKTWHPVTIPPANVPAAEAIREMAQYQARRRQTAVSEVAPRFRPFQGQTASSSRRTASQMEEVSIKTNSAKQSIRSKGKQREGAKVALSIAPSNNTNTSNTSVSTARYMEYERGIRRRVILQLLRNMDLQSSSTTLISDQGVIMNISEGTVVVTGSVASSRQLGLGLGQSSGFLDIM</sequence>
<feature type="region of interest" description="Disordered" evidence="1">
    <location>
        <begin position="150"/>
        <end position="210"/>
    </location>
</feature>
<accession>A0ABQ8QM05</accession>
<dbReference type="Proteomes" id="UP001163828">
    <property type="component" value="Unassembled WGS sequence"/>
</dbReference>
<comment type="caution">
    <text evidence="2">The sequence shown here is derived from an EMBL/GenBank/DDBJ whole genome shotgun (WGS) entry which is preliminary data.</text>
</comment>
<evidence type="ECO:0000313" key="3">
    <source>
        <dbReference type="Proteomes" id="UP001163828"/>
    </source>
</evidence>